<dbReference type="PANTHER" id="PTHR10668:SF103">
    <property type="entry name" value="PYRIDINE NUCLEOTIDE-DISULFIDE OXIDOREDUCTASE DOMAIN-CONTAINING PROTEIN 2"/>
    <property type="match status" value="1"/>
</dbReference>
<dbReference type="Pfam" id="PF13450">
    <property type="entry name" value="NAD_binding_8"/>
    <property type="match status" value="1"/>
</dbReference>
<reference evidence="1 2" key="1">
    <citation type="submission" date="2020-12" db="EMBL/GenBank/DDBJ databases">
        <title>Complete genome sequence of Mycobacterium heckeshornense JCM 15655T, closely related to a pathogenic non-tuberculous mycobacterial species Mycobacterium xenopi.</title>
        <authorList>
            <person name="Yoshida M."/>
            <person name="Fukano H."/>
            <person name="Asakura T."/>
            <person name="Suzuki M."/>
            <person name="Hoshino Y."/>
        </authorList>
    </citation>
    <scope>NUCLEOTIDE SEQUENCE [LARGE SCALE GENOMIC DNA]</scope>
    <source>
        <strain evidence="1 2">JCM 15655</strain>
    </source>
</reference>
<dbReference type="PANTHER" id="PTHR10668">
    <property type="entry name" value="PHYTOENE DEHYDROGENASE"/>
    <property type="match status" value="1"/>
</dbReference>
<evidence type="ECO:0000313" key="1">
    <source>
        <dbReference type="EMBL" id="BCO34548.1"/>
    </source>
</evidence>
<proteinExistence type="predicted"/>
<evidence type="ECO:0000313" key="2">
    <source>
        <dbReference type="Proteomes" id="UP000595446"/>
    </source>
</evidence>
<keyword evidence="2" id="KW-1185">Reference proteome</keyword>
<dbReference type="RefSeq" id="WP_085194644.1">
    <property type="nucleotide sequence ID" value="NZ_AP024237.1"/>
</dbReference>
<evidence type="ECO:0008006" key="3">
    <source>
        <dbReference type="Google" id="ProtNLM"/>
    </source>
</evidence>
<dbReference type="Gene3D" id="3.50.50.60">
    <property type="entry name" value="FAD/NAD(P)-binding domain"/>
    <property type="match status" value="2"/>
</dbReference>
<protein>
    <recommendedName>
        <fullName evidence="3">NAD(P)/FAD-dependent oxidoreductase</fullName>
    </recommendedName>
</protein>
<accession>A0A7R7JGF4</accession>
<dbReference type="GO" id="GO:0005829">
    <property type="term" value="C:cytosol"/>
    <property type="evidence" value="ECO:0007669"/>
    <property type="project" value="TreeGrafter"/>
</dbReference>
<organism evidence="1 2">
    <name type="scientific">Mycobacterium heckeshornense</name>
    <dbReference type="NCBI Taxonomy" id="110505"/>
    <lineage>
        <taxon>Bacteria</taxon>
        <taxon>Bacillati</taxon>
        <taxon>Actinomycetota</taxon>
        <taxon>Actinomycetes</taxon>
        <taxon>Mycobacteriales</taxon>
        <taxon>Mycobacteriaceae</taxon>
        <taxon>Mycobacterium</taxon>
    </lineage>
</organism>
<dbReference type="AlphaFoldDB" id="A0A7R7JGF4"/>
<gene>
    <name evidence="1" type="ORF">MHEC_09810</name>
</gene>
<dbReference type="SUPFAM" id="SSF51905">
    <property type="entry name" value="FAD/NAD(P)-binding domain"/>
    <property type="match status" value="1"/>
</dbReference>
<dbReference type="EMBL" id="AP024237">
    <property type="protein sequence ID" value="BCO34548.1"/>
    <property type="molecule type" value="Genomic_DNA"/>
</dbReference>
<sequence length="524" mass="55386">MASASSTRDFDAIVVGGGHNGLVAAAYLARAGLRVRLLERLDHVGGAAVSAQVFDGVDTQLSQYAYLVSLLPPRVVDDLGAPVRLARRRYASYTPDPATAGRRGLLVGAQNTFAAIGAADDEPGFIAFYRRCRLVTERLWPTLLEPLRTRTQMHRHVLDGNRPEADAAWRAITEEPIGHAIAAAVGNDLVRGVIATDALIGTFAGVNDPSLRQNICLLYHLLGGGTGHWDVPVGGMGSVTAALAAAATSHGAEIVTGADVYAVDPEGEVWYRCGGEECRIRGRVILAGVTPVVLADLLGQPRPPLAEGCQVKVNMVVRRLPRLRDDGVTAEQAFGGTFHVNETWTQLDAAYSRAASGGLPEPLPCEVYCHSLTDPSVLSAALRDSGAATLTVFGLHTPHTLRADRSPGVARDQLTEAVLTSLNSVLAEPIQDVLMIDAHGRPCIETKTTLDLERTLAMSGGNIFHGALSWPFADDDESLDTPARQWGVATDYERIIVCGSAARRGGAVSGIGGHNAAMAVLASN</sequence>
<name>A0A7R7JGF4_9MYCO</name>
<dbReference type="InterPro" id="IPR036188">
    <property type="entry name" value="FAD/NAD-bd_sf"/>
</dbReference>
<dbReference type="Proteomes" id="UP000595446">
    <property type="component" value="Chromosome"/>
</dbReference>